<accession>A0ABW3K942</accession>
<evidence type="ECO:0000313" key="1">
    <source>
        <dbReference type="EMBL" id="MFD1002126.1"/>
    </source>
</evidence>
<keyword evidence="2" id="KW-1185">Reference proteome</keyword>
<comment type="caution">
    <text evidence="1">The sequence shown here is derived from an EMBL/GenBank/DDBJ whole genome shotgun (WGS) entry which is preliminary data.</text>
</comment>
<dbReference type="InterPro" id="IPR036388">
    <property type="entry name" value="WH-like_DNA-bd_sf"/>
</dbReference>
<protein>
    <submittedName>
        <fullName evidence="1">DUF3253 domain-containing protein</fullName>
    </submittedName>
</protein>
<gene>
    <name evidence="1" type="ORF">ACFQ21_22565</name>
</gene>
<dbReference type="Proteomes" id="UP001597112">
    <property type="component" value="Unassembled WGS sequence"/>
</dbReference>
<sequence>MVFADDIRKTILKLADERGTEKTFCPSDVAQAIDQKNWQMLVDQVELVASTLIQEGKLIATNKEPFRFRKK</sequence>
<dbReference type="InterPro" id="IPR021660">
    <property type="entry name" value="DUF3253"/>
</dbReference>
<dbReference type="Pfam" id="PF11625">
    <property type="entry name" value="DUF3253"/>
    <property type="match status" value="1"/>
</dbReference>
<dbReference type="SUPFAM" id="SSF46785">
    <property type="entry name" value="Winged helix' DNA-binding domain"/>
    <property type="match status" value="1"/>
</dbReference>
<dbReference type="Gene3D" id="1.10.10.10">
    <property type="entry name" value="Winged helix-like DNA-binding domain superfamily/Winged helix DNA-binding domain"/>
    <property type="match status" value="1"/>
</dbReference>
<name>A0ABW3K942_9BACT</name>
<proteinExistence type="predicted"/>
<evidence type="ECO:0000313" key="2">
    <source>
        <dbReference type="Proteomes" id="UP001597112"/>
    </source>
</evidence>
<reference evidence="2" key="1">
    <citation type="journal article" date="2019" name="Int. J. Syst. Evol. Microbiol.">
        <title>The Global Catalogue of Microorganisms (GCM) 10K type strain sequencing project: providing services to taxonomists for standard genome sequencing and annotation.</title>
        <authorList>
            <consortium name="The Broad Institute Genomics Platform"/>
            <consortium name="The Broad Institute Genome Sequencing Center for Infectious Disease"/>
            <person name="Wu L."/>
            <person name="Ma J."/>
        </authorList>
    </citation>
    <scope>NUCLEOTIDE SEQUENCE [LARGE SCALE GENOMIC DNA]</scope>
    <source>
        <strain evidence="2">CCUG 58938</strain>
    </source>
</reference>
<dbReference type="EMBL" id="JBHTKA010000008">
    <property type="protein sequence ID" value="MFD1002126.1"/>
    <property type="molecule type" value="Genomic_DNA"/>
</dbReference>
<dbReference type="InterPro" id="IPR036390">
    <property type="entry name" value="WH_DNA-bd_sf"/>
</dbReference>
<dbReference type="RefSeq" id="WP_377582931.1">
    <property type="nucleotide sequence ID" value="NZ_JBHTKA010000008.1"/>
</dbReference>
<organism evidence="1 2">
    <name type="scientific">Ohtaekwangia kribbensis</name>
    <dbReference type="NCBI Taxonomy" id="688913"/>
    <lineage>
        <taxon>Bacteria</taxon>
        <taxon>Pseudomonadati</taxon>
        <taxon>Bacteroidota</taxon>
        <taxon>Cytophagia</taxon>
        <taxon>Cytophagales</taxon>
        <taxon>Fulvivirgaceae</taxon>
        <taxon>Ohtaekwangia</taxon>
    </lineage>
</organism>